<dbReference type="Gene3D" id="3.30.460.10">
    <property type="entry name" value="Beta Polymerase, domain 2"/>
    <property type="match status" value="1"/>
</dbReference>
<feature type="binding site" evidence="11">
    <location>
        <position position="111"/>
    </location>
    <ligand>
        <name>CTP</name>
        <dbReference type="ChEBI" id="CHEBI:37563"/>
    </ligand>
</feature>
<feature type="domain" description="CCA-adding enzyme C-terminal" evidence="14">
    <location>
        <begin position="246"/>
        <end position="391"/>
    </location>
</feature>
<proteinExistence type="inferred from homology"/>
<feature type="binding site" evidence="11">
    <location>
        <position position="154"/>
    </location>
    <ligand>
        <name>CTP</name>
        <dbReference type="ChEBI" id="CHEBI:37563"/>
    </ligand>
</feature>
<feature type="binding site" evidence="11">
    <location>
        <position position="157"/>
    </location>
    <ligand>
        <name>ATP</name>
        <dbReference type="ChEBI" id="CHEBI:30616"/>
    </ligand>
</feature>
<comment type="cofactor">
    <cofactor evidence="1 11">
        <name>Mg(2+)</name>
        <dbReference type="ChEBI" id="CHEBI:18420"/>
    </cofactor>
</comment>
<feature type="binding site" evidence="11">
    <location>
        <position position="111"/>
    </location>
    <ligand>
        <name>ATP</name>
        <dbReference type="ChEBI" id="CHEBI:30616"/>
    </ligand>
</feature>
<feature type="binding site" evidence="11">
    <location>
        <position position="154"/>
    </location>
    <ligand>
        <name>ATP</name>
        <dbReference type="ChEBI" id="CHEBI:30616"/>
    </ligand>
</feature>
<dbReference type="PANTHER" id="PTHR46173:SF1">
    <property type="entry name" value="CCA TRNA NUCLEOTIDYLTRANSFERASE 1, MITOCHONDRIAL"/>
    <property type="match status" value="1"/>
</dbReference>
<gene>
    <name evidence="11" type="primary">cca</name>
    <name evidence="15" type="ORF">SAMN05216565_103589</name>
</gene>
<feature type="binding site" evidence="11">
    <location>
        <position position="40"/>
    </location>
    <ligand>
        <name>Mg(2+)</name>
        <dbReference type="ChEBI" id="CHEBI:18420"/>
    </ligand>
</feature>
<dbReference type="InterPro" id="IPR002646">
    <property type="entry name" value="PolA_pol_head_dom"/>
</dbReference>
<dbReference type="PANTHER" id="PTHR46173">
    <property type="entry name" value="CCA TRNA NUCLEOTIDYLTRANSFERASE 1, MITOCHONDRIAL"/>
    <property type="match status" value="1"/>
</dbReference>
<feature type="binding site" evidence="11">
    <location>
        <position position="163"/>
    </location>
    <ligand>
        <name>ATP</name>
        <dbReference type="ChEBI" id="CHEBI:30616"/>
    </ligand>
</feature>
<keyword evidence="2 11" id="KW-0808">Transferase</keyword>
<evidence type="ECO:0000256" key="3">
    <source>
        <dbReference type="ARBA" id="ARBA00022694"/>
    </source>
</evidence>
<feature type="binding site" evidence="11">
    <location>
        <position position="30"/>
    </location>
    <ligand>
        <name>CTP</name>
        <dbReference type="ChEBI" id="CHEBI:37563"/>
    </ligand>
</feature>
<feature type="binding site" evidence="11">
    <location>
        <position position="27"/>
    </location>
    <ligand>
        <name>CTP</name>
        <dbReference type="ChEBI" id="CHEBI:37563"/>
    </ligand>
</feature>
<dbReference type="Pfam" id="PF13735">
    <property type="entry name" value="tRNA_NucTran2_2"/>
    <property type="match status" value="1"/>
</dbReference>
<dbReference type="Pfam" id="PF12627">
    <property type="entry name" value="PolyA_pol_RNAbd"/>
    <property type="match status" value="1"/>
</dbReference>
<dbReference type="Gene3D" id="1.20.58.560">
    <property type="match status" value="1"/>
</dbReference>
<evidence type="ECO:0000256" key="10">
    <source>
        <dbReference type="ARBA" id="ARBA00022884"/>
    </source>
</evidence>
<feature type="binding site" evidence="11">
    <location>
        <position position="160"/>
    </location>
    <ligand>
        <name>ATP</name>
        <dbReference type="ChEBI" id="CHEBI:30616"/>
    </ligand>
</feature>
<dbReference type="EC" id="2.7.7.72" evidence="11"/>
<evidence type="ECO:0000256" key="11">
    <source>
        <dbReference type="HAMAP-Rule" id="MF_01263"/>
    </source>
</evidence>
<feature type="binding site" evidence="11">
    <location>
        <position position="160"/>
    </location>
    <ligand>
        <name>CTP</name>
        <dbReference type="ChEBI" id="CHEBI:37563"/>
    </ligand>
</feature>
<dbReference type="NCBIfam" id="NF009814">
    <property type="entry name" value="PRK13299.1"/>
    <property type="match status" value="1"/>
</dbReference>
<dbReference type="OrthoDB" id="9805698at2"/>
<dbReference type="SUPFAM" id="SSF81301">
    <property type="entry name" value="Nucleotidyltransferase"/>
    <property type="match status" value="1"/>
</dbReference>
<keyword evidence="8 11" id="KW-0067">ATP-binding</keyword>
<evidence type="ECO:0000259" key="13">
    <source>
        <dbReference type="Pfam" id="PF12627"/>
    </source>
</evidence>
<dbReference type="InterPro" id="IPR050264">
    <property type="entry name" value="Bact_CCA-adding_enz_type3_sf"/>
</dbReference>
<feature type="domain" description="tRNA nucleotidyltransferase/poly(A) polymerase RNA and SrmB- binding" evidence="13">
    <location>
        <begin position="169"/>
        <end position="227"/>
    </location>
</feature>
<evidence type="ECO:0000256" key="8">
    <source>
        <dbReference type="ARBA" id="ARBA00022840"/>
    </source>
</evidence>
<dbReference type="AlphaFoldDB" id="A0A1H0TKJ8"/>
<feature type="binding site" evidence="11">
    <location>
        <position position="27"/>
    </location>
    <ligand>
        <name>ATP</name>
        <dbReference type="ChEBI" id="CHEBI:30616"/>
    </ligand>
</feature>
<dbReference type="InterPro" id="IPR023068">
    <property type="entry name" value="CCA-adding_enz_firmicutes"/>
</dbReference>
<keyword evidence="16" id="KW-1185">Reference proteome</keyword>
<feature type="domain" description="Poly A polymerase head" evidence="12">
    <location>
        <begin position="22"/>
        <end position="141"/>
    </location>
</feature>
<dbReference type="CDD" id="cd05398">
    <property type="entry name" value="NT_ClassII-CCAase"/>
    <property type="match status" value="1"/>
</dbReference>
<dbReference type="Pfam" id="PF01743">
    <property type="entry name" value="PolyA_pol"/>
    <property type="match status" value="1"/>
</dbReference>
<keyword evidence="10 11" id="KW-0694">RNA-binding</keyword>
<organism evidence="15 16">
    <name type="scientific">Litchfieldia salsa</name>
    <dbReference type="NCBI Taxonomy" id="930152"/>
    <lineage>
        <taxon>Bacteria</taxon>
        <taxon>Bacillati</taxon>
        <taxon>Bacillota</taxon>
        <taxon>Bacilli</taxon>
        <taxon>Bacillales</taxon>
        <taxon>Bacillaceae</taxon>
        <taxon>Litchfieldia</taxon>
    </lineage>
</organism>
<feature type="binding site" evidence="11">
    <location>
        <position position="42"/>
    </location>
    <ligand>
        <name>Mg(2+)</name>
        <dbReference type="ChEBI" id="CHEBI:18420"/>
    </ligand>
</feature>
<dbReference type="GO" id="GO:0001680">
    <property type="term" value="P:tRNA 3'-terminal CCA addition"/>
    <property type="evidence" value="ECO:0007669"/>
    <property type="project" value="UniProtKB-UniRule"/>
</dbReference>
<sequence>MQEPFIKPLSILATLHENGYEAYFVGGAVRDLLLNRPIGDIDIATSALPEEVMSLFPRTVDVGIEHGTVIVLIENIPYEVTTFRIEEEYEDYRRPSSVSFIKSLTEDLKRRDFTMNAIAMDGLGRMIDPFNGKEAIKNGVIETVGNPNERFYEDALRMMRGIRFVSQLNFSLSALTEEAIKTNGYLLRKISVERLTKEFEKIILAHNTSEGLSLLVKTNIFKYLPNLSVYRDALNEMHLFRWNLLKDKSEAWSLFLVLLNISDIKGFLKDWKLPNKLIVSIDKNVKGLRKVQENGWSVEILYELGFDHSRQVETIRSILSSEDVENNINKIKQQYLLLPIKTRNDLVISGNDLLLWSDREPGPWVSKSLSEIENYVLRNELQNDEAKIKEWFFRCNRK</sequence>
<keyword evidence="6 11" id="KW-0547">Nucleotide-binding</keyword>
<evidence type="ECO:0000256" key="4">
    <source>
        <dbReference type="ARBA" id="ARBA00022695"/>
    </source>
</evidence>
<keyword evidence="3 11" id="KW-0819">tRNA processing</keyword>
<dbReference type="Proteomes" id="UP000199159">
    <property type="component" value="Unassembled WGS sequence"/>
</dbReference>
<dbReference type="RefSeq" id="WP_090852832.1">
    <property type="nucleotide sequence ID" value="NZ_FNJU01000003.1"/>
</dbReference>
<comment type="miscellaneous">
    <text evidence="11">A single active site specifically recognizes both ATP and CTP and is responsible for their addition.</text>
</comment>
<evidence type="ECO:0000256" key="5">
    <source>
        <dbReference type="ARBA" id="ARBA00022723"/>
    </source>
</evidence>
<dbReference type="GO" id="GO:0042245">
    <property type="term" value="P:RNA repair"/>
    <property type="evidence" value="ECO:0007669"/>
    <property type="project" value="UniProtKB-KW"/>
</dbReference>
<dbReference type="InterPro" id="IPR043519">
    <property type="entry name" value="NT_sf"/>
</dbReference>
<reference evidence="16" key="1">
    <citation type="submission" date="2016-10" db="EMBL/GenBank/DDBJ databases">
        <authorList>
            <person name="Varghese N."/>
            <person name="Submissions S."/>
        </authorList>
    </citation>
    <scope>NUCLEOTIDE SEQUENCE [LARGE SCALE GENOMIC DNA]</scope>
    <source>
        <strain evidence="16">IBRC-M10078</strain>
    </source>
</reference>
<protein>
    <recommendedName>
        <fullName evidence="11">CCA-adding enzyme</fullName>
        <ecNumber evidence="11">2.7.7.72</ecNumber>
    </recommendedName>
    <alternativeName>
        <fullName evidence="11">CCA tRNA nucleotidyltransferase</fullName>
    </alternativeName>
    <alternativeName>
        <fullName evidence="11">tRNA CCA-pyrophosphorylase</fullName>
    </alternativeName>
    <alternativeName>
        <fullName evidence="11">tRNA adenylyl-/cytidylyl- transferase</fullName>
    </alternativeName>
    <alternativeName>
        <fullName evidence="11">tRNA nucleotidyltransferase</fullName>
    </alternativeName>
    <alternativeName>
        <fullName evidence="11">tRNA-NT</fullName>
    </alternativeName>
</protein>
<dbReference type="GO" id="GO:0000049">
    <property type="term" value="F:tRNA binding"/>
    <property type="evidence" value="ECO:0007669"/>
    <property type="project" value="UniProtKB-UniRule"/>
</dbReference>
<dbReference type="GO" id="GO:0005524">
    <property type="term" value="F:ATP binding"/>
    <property type="evidence" value="ECO:0007669"/>
    <property type="project" value="UniProtKB-UniRule"/>
</dbReference>
<comment type="catalytic activity">
    <reaction evidence="11">
        <text>a tRNA precursor + 2 CTP + ATP = a tRNA with a 3' CCA end + 3 diphosphate</text>
        <dbReference type="Rhea" id="RHEA:14433"/>
        <dbReference type="Rhea" id="RHEA-COMP:10465"/>
        <dbReference type="Rhea" id="RHEA-COMP:10468"/>
        <dbReference type="ChEBI" id="CHEBI:30616"/>
        <dbReference type="ChEBI" id="CHEBI:33019"/>
        <dbReference type="ChEBI" id="CHEBI:37563"/>
        <dbReference type="ChEBI" id="CHEBI:74896"/>
        <dbReference type="ChEBI" id="CHEBI:83071"/>
        <dbReference type="EC" id="2.7.7.72"/>
    </reaction>
</comment>
<evidence type="ECO:0000313" key="16">
    <source>
        <dbReference type="Proteomes" id="UP000199159"/>
    </source>
</evidence>
<keyword evidence="9 11" id="KW-0460">Magnesium</keyword>
<dbReference type="Gene3D" id="1.10.110.30">
    <property type="match status" value="1"/>
</dbReference>
<name>A0A1H0TKJ8_9BACI</name>
<dbReference type="GO" id="GO:0004810">
    <property type="term" value="F:CCA tRNA nucleotidyltransferase activity"/>
    <property type="evidence" value="ECO:0007669"/>
    <property type="project" value="UniProtKB-UniRule"/>
</dbReference>
<accession>A0A1H0TKJ8</accession>
<comment type="similarity">
    <text evidence="11">Belongs to the tRNA nucleotidyltransferase/poly(A) polymerase family. Bacterial CCA-adding enzyme type 3 subfamily.</text>
</comment>
<comment type="function">
    <text evidence="11">Catalyzes the addition and repair of the essential 3'-terminal CCA sequence in tRNAs without using a nucleic acid template. Adds these three nucleotides in the order of C, C, and A to the tRNA nucleotide-73, using CTP and ATP as substrates and producing inorganic pyrophosphate. tRNA 3'-terminal CCA addition is required both for tRNA processing and repair. Also involved in tRNA surveillance by mediating tandem CCA addition to generate a CCACCA at the 3' terminus of unstable tRNAs. While stable tRNAs receive only 3'-terminal CCA, unstable tRNAs are marked with CCACCA and rapidly degraded.</text>
</comment>
<dbReference type="InterPro" id="IPR032810">
    <property type="entry name" value="CCA-adding_enz_C"/>
</dbReference>
<evidence type="ECO:0000256" key="2">
    <source>
        <dbReference type="ARBA" id="ARBA00022679"/>
    </source>
</evidence>
<dbReference type="SUPFAM" id="SSF81891">
    <property type="entry name" value="Poly A polymerase C-terminal region-like"/>
    <property type="match status" value="1"/>
</dbReference>
<dbReference type="HAMAP" id="MF_01263">
    <property type="entry name" value="CCA_bact_type3"/>
    <property type="match status" value="1"/>
</dbReference>
<dbReference type="GO" id="GO:0160016">
    <property type="term" value="F:CCACCA tRNA nucleotidyltransferase activity"/>
    <property type="evidence" value="ECO:0007669"/>
    <property type="project" value="RHEA"/>
</dbReference>
<keyword evidence="7 11" id="KW-0692">RNA repair</keyword>
<evidence type="ECO:0000256" key="6">
    <source>
        <dbReference type="ARBA" id="ARBA00022741"/>
    </source>
</evidence>
<evidence type="ECO:0000256" key="7">
    <source>
        <dbReference type="ARBA" id="ARBA00022800"/>
    </source>
</evidence>
<comment type="catalytic activity">
    <reaction evidence="11">
        <text>a tRNA with a 3' CCA end + 2 CTP + ATP = a tRNA with a 3' CCACCA end + 3 diphosphate</text>
        <dbReference type="Rhea" id="RHEA:76235"/>
        <dbReference type="Rhea" id="RHEA-COMP:10468"/>
        <dbReference type="Rhea" id="RHEA-COMP:18655"/>
        <dbReference type="ChEBI" id="CHEBI:30616"/>
        <dbReference type="ChEBI" id="CHEBI:33019"/>
        <dbReference type="ChEBI" id="CHEBI:37563"/>
        <dbReference type="ChEBI" id="CHEBI:83071"/>
        <dbReference type="ChEBI" id="CHEBI:195187"/>
    </reaction>
</comment>
<dbReference type="InterPro" id="IPR032828">
    <property type="entry name" value="PolyA_RNA-bd"/>
</dbReference>
<dbReference type="EMBL" id="FNJU01000003">
    <property type="protein sequence ID" value="SDP54554.1"/>
    <property type="molecule type" value="Genomic_DNA"/>
</dbReference>
<dbReference type="Gene3D" id="1.10.246.80">
    <property type="match status" value="1"/>
</dbReference>
<feature type="binding site" evidence="11">
    <location>
        <position position="157"/>
    </location>
    <ligand>
        <name>CTP</name>
        <dbReference type="ChEBI" id="CHEBI:37563"/>
    </ligand>
</feature>
<evidence type="ECO:0000313" key="15">
    <source>
        <dbReference type="EMBL" id="SDP54554.1"/>
    </source>
</evidence>
<feature type="binding site" evidence="11">
    <location>
        <position position="163"/>
    </location>
    <ligand>
        <name>CTP</name>
        <dbReference type="ChEBI" id="CHEBI:37563"/>
    </ligand>
</feature>
<evidence type="ECO:0000256" key="1">
    <source>
        <dbReference type="ARBA" id="ARBA00001946"/>
    </source>
</evidence>
<keyword evidence="4 11" id="KW-0548">Nucleotidyltransferase</keyword>
<evidence type="ECO:0000256" key="9">
    <source>
        <dbReference type="ARBA" id="ARBA00022842"/>
    </source>
</evidence>
<feature type="binding site" evidence="11">
    <location>
        <position position="30"/>
    </location>
    <ligand>
        <name>ATP</name>
        <dbReference type="ChEBI" id="CHEBI:30616"/>
    </ligand>
</feature>
<dbReference type="STRING" id="930152.SAMN05216565_103589"/>
<evidence type="ECO:0000259" key="12">
    <source>
        <dbReference type="Pfam" id="PF01743"/>
    </source>
</evidence>
<evidence type="ECO:0000259" key="14">
    <source>
        <dbReference type="Pfam" id="PF13735"/>
    </source>
</evidence>
<comment type="subunit">
    <text evidence="11">Homodimer.</text>
</comment>
<keyword evidence="5 11" id="KW-0479">Metal-binding</keyword>
<dbReference type="GO" id="GO:0000287">
    <property type="term" value="F:magnesium ion binding"/>
    <property type="evidence" value="ECO:0007669"/>
    <property type="project" value="UniProtKB-UniRule"/>
</dbReference>